<gene>
    <name evidence="4" type="ORF">AOCH_001948</name>
</gene>
<protein>
    <recommendedName>
        <fullName evidence="3">NFACT RNA-binding domain-containing protein</fullName>
    </recommendedName>
</protein>
<comment type="caution">
    <text evidence="4">The sequence shown here is derived from an EMBL/GenBank/DDBJ whole genome shotgun (WGS) entry which is preliminary data.</text>
</comment>
<dbReference type="AlphaFoldDB" id="A0A0F8WKK3"/>
<accession>A0A0F8WKK3</accession>
<dbReference type="Proteomes" id="UP000034947">
    <property type="component" value="Unassembled WGS sequence"/>
</dbReference>
<feature type="domain" description="NFACT RNA-binding" evidence="3">
    <location>
        <begin position="197"/>
        <end position="289"/>
    </location>
</feature>
<evidence type="ECO:0000256" key="1">
    <source>
        <dbReference type="ARBA" id="ARBA00008998"/>
    </source>
</evidence>
<name>A0A0F8WKK3_9EURO</name>
<dbReference type="PANTHER" id="PTHR13049:SF2">
    <property type="entry name" value="COILED-COIL DOMAIN-CONTAINING PROTEIN 25"/>
    <property type="match status" value="1"/>
</dbReference>
<dbReference type="VEuPathDB" id="FungiDB:P175DRAFT_0501418"/>
<dbReference type="InterPro" id="IPR039730">
    <property type="entry name" value="Jlp2/Ccd25"/>
</dbReference>
<dbReference type="EMBL" id="JYKN01001948">
    <property type="protein sequence ID" value="KKK18250.1"/>
    <property type="molecule type" value="Genomic_DNA"/>
</dbReference>
<dbReference type="OrthoDB" id="200398at2759"/>
<sequence length="390" mass="44934">MAVAVIIQLDANLFPRTEAPRAALDEKVQGAVRALQEVTPRPDFILGSQQQDQTAIQITYELPILPHGVGNEPDLESSPFLQSVRSLCGEPRNVFHVALDRPVFGPDGPALANVVEFVLSYFPVSRITPDFQTRVQDDFLRFDEIFSPAAIGSRGWASGWLLEDQSHESLNGEMAKCFFIMRGWDSMDRFQRSLQSDAYQKAIPLLLAWNAPWTMFHVDNLSSAHVYLRLRDGETWENIPESLLVDCAQLTKANSIEGNKKDNITIIYTPWSNLMKDGSMATGQVSFHNQKMVRKVFVPLRENAIVNRLNKTRVEKFPDLKAEKDEYMKKQRQDERKTREEKRHKEKQEKREREQLKWQKDHAYDDLMSEENIQASSNQDRDSNFLDDFM</sequence>
<keyword evidence="5" id="KW-1185">Reference proteome</keyword>
<comment type="similarity">
    <text evidence="1">Belongs to the CCDC25 family.</text>
</comment>
<organism evidence="4 5">
    <name type="scientific">Aspergillus ochraceoroseus</name>
    <dbReference type="NCBI Taxonomy" id="138278"/>
    <lineage>
        <taxon>Eukaryota</taxon>
        <taxon>Fungi</taxon>
        <taxon>Dikarya</taxon>
        <taxon>Ascomycota</taxon>
        <taxon>Pezizomycotina</taxon>
        <taxon>Eurotiomycetes</taxon>
        <taxon>Eurotiomycetidae</taxon>
        <taxon>Eurotiales</taxon>
        <taxon>Aspergillaceae</taxon>
        <taxon>Aspergillus</taxon>
        <taxon>Aspergillus subgen. Nidulantes</taxon>
    </lineage>
</organism>
<reference evidence="4 5" key="1">
    <citation type="submission" date="2015-02" db="EMBL/GenBank/DDBJ databases">
        <title>Draft Genome Sequences of Two Closely-Related Aflatoxigenic Aspergillus Species Obtained from the Cote d'Ivoire.</title>
        <authorList>
            <person name="Moore G.G."/>
            <person name="Beltz S.B."/>
            <person name="Mack B.M."/>
        </authorList>
    </citation>
    <scope>NUCLEOTIDE SEQUENCE [LARGE SCALE GENOMIC DNA]</scope>
    <source>
        <strain evidence="4 5">SRRC1432</strain>
    </source>
</reference>
<dbReference type="PANTHER" id="PTHR13049">
    <property type="entry name" value="DUF814-RELATED"/>
    <property type="match status" value="1"/>
</dbReference>
<feature type="compositionally biased region" description="Basic and acidic residues" evidence="2">
    <location>
        <begin position="325"/>
        <end position="365"/>
    </location>
</feature>
<evidence type="ECO:0000313" key="4">
    <source>
        <dbReference type="EMBL" id="KKK18250.1"/>
    </source>
</evidence>
<evidence type="ECO:0000256" key="2">
    <source>
        <dbReference type="SAM" id="MobiDB-lite"/>
    </source>
</evidence>
<dbReference type="Pfam" id="PF05670">
    <property type="entry name" value="NFACT-R_1"/>
    <property type="match status" value="1"/>
</dbReference>
<evidence type="ECO:0000313" key="5">
    <source>
        <dbReference type="Proteomes" id="UP000034947"/>
    </source>
</evidence>
<proteinExistence type="inferred from homology"/>
<feature type="region of interest" description="Disordered" evidence="2">
    <location>
        <begin position="325"/>
        <end position="390"/>
    </location>
</feature>
<dbReference type="InterPro" id="IPR008532">
    <property type="entry name" value="NFACT_RNA-bd"/>
</dbReference>
<evidence type="ECO:0000259" key="3">
    <source>
        <dbReference type="Pfam" id="PF05670"/>
    </source>
</evidence>